<evidence type="ECO:0000313" key="2">
    <source>
        <dbReference type="Proteomes" id="UP000176451"/>
    </source>
</evidence>
<name>A0A1F5EI73_9BACT</name>
<proteinExistence type="predicted"/>
<gene>
    <name evidence="1" type="ORF">A3F08_00955</name>
</gene>
<protein>
    <submittedName>
        <fullName evidence="1">Uncharacterized protein</fullName>
    </submittedName>
</protein>
<reference evidence="1 2" key="1">
    <citation type="journal article" date="2016" name="Nat. Commun.">
        <title>Thousands of microbial genomes shed light on interconnected biogeochemical processes in an aquifer system.</title>
        <authorList>
            <person name="Anantharaman K."/>
            <person name="Brown C.T."/>
            <person name="Hug L.A."/>
            <person name="Sharon I."/>
            <person name="Castelle C.J."/>
            <person name="Probst A.J."/>
            <person name="Thomas B.C."/>
            <person name="Singh A."/>
            <person name="Wilkins M.J."/>
            <person name="Karaoz U."/>
            <person name="Brodie E.L."/>
            <person name="Williams K.H."/>
            <person name="Hubbard S.S."/>
            <person name="Banfield J.F."/>
        </authorList>
    </citation>
    <scope>NUCLEOTIDE SEQUENCE [LARGE SCALE GENOMIC DNA]</scope>
</reference>
<sequence length="290" mass="34607">MNNEPNQPDKHSIELSKPIDQDKQKERIYFEEMIDILRSCKQQFDNYFSNDKLESIAKEGERAFLLIEEVKKLSDAEFRKKIDQQHMVDTLTQIKDFFEITQKAEKLQNDIQTATMEFKEKSEKFILDKSGRYDRTDVIDRLSKAYMMGGWAIYGDDKNRKAVCYYIDEIARLKAERPVREDYITNLVRNIRSVLAQCVDSYFKLRYWQFHYYYLLTRIIEELSGVTDFDKNYDVFTPYVNNVRDIRQRGGLDSEIAREQLNQARQLQQSWEAKFNKIFELGLTKPEQLA</sequence>
<comment type="caution">
    <text evidence="1">The sequence shown here is derived from an EMBL/GenBank/DDBJ whole genome shotgun (WGS) entry which is preliminary data.</text>
</comment>
<dbReference type="Proteomes" id="UP000176451">
    <property type="component" value="Unassembled WGS sequence"/>
</dbReference>
<organism evidence="1 2">
    <name type="scientific">Candidatus Berkelbacteria bacterium RIFCSPHIGHO2_12_FULL_36_9</name>
    <dbReference type="NCBI Taxonomy" id="1797469"/>
    <lineage>
        <taxon>Bacteria</taxon>
        <taxon>Candidatus Berkelbacteria</taxon>
    </lineage>
</organism>
<evidence type="ECO:0000313" key="1">
    <source>
        <dbReference type="EMBL" id="OGD67112.1"/>
    </source>
</evidence>
<accession>A0A1F5EI73</accession>
<dbReference type="STRING" id="1797469.A3F08_00955"/>
<dbReference type="EMBL" id="MEZV01000019">
    <property type="protein sequence ID" value="OGD67112.1"/>
    <property type="molecule type" value="Genomic_DNA"/>
</dbReference>
<dbReference type="AlphaFoldDB" id="A0A1F5EI73"/>